<dbReference type="AlphaFoldDB" id="A0A936ZNL9"/>
<sequence length="250" mass="28552">MKRYLFLILGVVLSSFMMLETQFSAQEIIDKTIQVSGGERYDNAIIHFKFRGKQYRSERNKGFYTLERKIDGPDGVIHDVVSNSGLTRTIENCSVPVTDSLITKISDGVNSVHYFAYLPYGLNASAVRKNIVGKSIIKGIEYYKIKISFNEEGGGTDFEDEFLYWIHKENFTVDYLAYKYAVNGGGIRFREAYNPRIINGIRFVDYNNYKALNLSTSLSDLDALFEKGKLKLLSKIELEDIHVYVSDDCC</sequence>
<gene>
    <name evidence="2" type="ORF">JJQ60_03485</name>
</gene>
<name>A0A936ZNL9_9FLAO</name>
<dbReference type="InterPro" id="IPR045444">
    <property type="entry name" value="DUF6503"/>
</dbReference>
<keyword evidence="1" id="KW-0732">Signal</keyword>
<evidence type="ECO:0000313" key="3">
    <source>
        <dbReference type="Proteomes" id="UP000651057"/>
    </source>
</evidence>
<protein>
    <submittedName>
        <fullName evidence="2">Deoxyribose-phosphate aldolase</fullName>
    </submittedName>
</protein>
<evidence type="ECO:0000256" key="1">
    <source>
        <dbReference type="SAM" id="SignalP"/>
    </source>
</evidence>
<dbReference type="Proteomes" id="UP000651057">
    <property type="component" value="Unassembled WGS sequence"/>
</dbReference>
<proteinExistence type="predicted"/>
<dbReference type="RefSeq" id="WP_201916658.1">
    <property type="nucleotide sequence ID" value="NZ_BAABAX010000021.1"/>
</dbReference>
<reference evidence="2" key="1">
    <citation type="submission" date="2021-01" db="EMBL/GenBank/DDBJ databases">
        <authorList>
            <person name="Zhong Y.L."/>
        </authorList>
    </citation>
    <scope>NUCLEOTIDE SEQUENCE</scope>
    <source>
        <strain evidence="2">KCTC 23302</strain>
    </source>
</reference>
<feature type="signal peptide" evidence="1">
    <location>
        <begin position="1"/>
        <end position="25"/>
    </location>
</feature>
<evidence type="ECO:0000313" key="2">
    <source>
        <dbReference type="EMBL" id="MBL0682562.1"/>
    </source>
</evidence>
<dbReference type="Pfam" id="PF20113">
    <property type="entry name" value="DUF6503"/>
    <property type="match status" value="1"/>
</dbReference>
<keyword evidence="3" id="KW-1185">Reference proteome</keyword>
<organism evidence="2 3">
    <name type="scientific">Aquimarina mytili</name>
    <dbReference type="NCBI Taxonomy" id="874423"/>
    <lineage>
        <taxon>Bacteria</taxon>
        <taxon>Pseudomonadati</taxon>
        <taxon>Bacteroidota</taxon>
        <taxon>Flavobacteriia</taxon>
        <taxon>Flavobacteriales</taxon>
        <taxon>Flavobacteriaceae</taxon>
        <taxon>Aquimarina</taxon>
    </lineage>
</organism>
<accession>A0A936ZNL9</accession>
<comment type="caution">
    <text evidence="2">The sequence shown here is derived from an EMBL/GenBank/DDBJ whole genome shotgun (WGS) entry which is preliminary data.</text>
</comment>
<feature type="chain" id="PRO_5036721525" evidence="1">
    <location>
        <begin position="26"/>
        <end position="250"/>
    </location>
</feature>
<dbReference type="EMBL" id="JAERQJ010000001">
    <property type="protein sequence ID" value="MBL0682562.1"/>
    <property type="molecule type" value="Genomic_DNA"/>
</dbReference>